<organism evidence="22 23">
    <name type="scientific">Sessilibacter corallicola</name>
    <dbReference type="NCBI Taxonomy" id="2904075"/>
    <lineage>
        <taxon>Bacteria</taxon>
        <taxon>Pseudomonadati</taxon>
        <taxon>Pseudomonadota</taxon>
        <taxon>Gammaproteobacteria</taxon>
        <taxon>Cellvibrionales</taxon>
        <taxon>Cellvibrionaceae</taxon>
        <taxon>Sessilibacter</taxon>
    </lineage>
</organism>
<evidence type="ECO:0000313" key="23">
    <source>
        <dbReference type="Proteomes" id="UP001465153"/>
    </source>
</evidence>
<evidence type="ECO:0000313" key="22">
    <source>
        <dbReference type="EMBL" id="GAA6166854.1"/>
    </source>
</evidence>
<comment type="cofactor">
    <cofactor evidence="18 19">
        <name>K(+)</name>
        <dbReference type="ChEBI" id="CHEBI:29103"/>
    </cofactor>
    <text evidence="18 19">Binds 1 potassium ion per subunit.</text>
</comment>
<feature type="binding site" evidence="17">
    <location>
        <position position="268"/>
    </location>
    <ligand>
        <name>(6S)-NADPHX</name>
        <dbReference type="ChEBI" id="CHEBI:64076"/>
    </ligand>
</feature>
<feature type="binding site" evidence="17">
    <location>
        <position position="452"/>
    </location>
    <ligand>
        <name>(6S)-NADPHX</name>
        <dbReference type="ChEBI" id="CHEBI:64076"/>
    </ligand>
</feature>
<dbReference type="PANTHER" id="PTHR12592:SF0">
    <property type="entry name" value="ATP-DEPENDENT (S)-NAD(P)H-HYDRATE DEHYDRATASE"/>
    <property type="match status" value="1"/>
</dbReference>
<evidence type="ECO:0000256" key="2">
    <source>
        <dbReference type="ARBA" id="ARBA00000909"/>
    </source>
</evidence>
<dbReference type="Pfam" id="PF03853">
    <property type="entry name" value="YjeF_N"/>
    <property type="match status" value="1"/>
</dbReference>
<evidence type="ECO:0000259" key="20">
    <source>
        <dbReference type="PROSITE" id="PS51383"/>
    </source>
</evidence>
<comment type="subunit">
    <text evidence="17">Homotetramer.</text>
</comment>
<evidence type="ECO:0000256" key="9">
    <source>
        <dbReference type="ARBA" id="ARBA00022958"/>
    </source>
</evidence>
<dbReference type="PROSITE" id="PS51385">
    <property type="entry name" value="YJEF_N"/>
    <property type="match status" value="1"/>
</dbReference>
<name>A0ABQ0A5D1_9GAMM</name>
<feature type="domain" description="YjeF N-terminal" evidence="21">
    <location>
        <begin position="20"/>
        <end position="223"/>
    </location>
</feature>
<dbReference type="EC" id="5.1.99.6" evidence="19"/>
<dbReference type="EMBL" id="BAABWN010000002">
    <property type="protein sequence ID" value="GAA6166854.1"/>
    <property type="molecule type" value="Genomic_DNA"/>
</dbReference>
<dbReference type="PROSITE" id="PS01049">
    <property type="entry name" value="YJEF_C_1"/>
    <property type="match status" value="1"/>
</dbReference>
<keyword evidence="6 17" id="KW-0547">Nucleotide-binding</keyword>
<comment type="function">
    <text evidence="14 19">Bifunctional enzyme that catalyzes the epimerization of the S- and R-forms of NAD(P)HX and the dehydration of the S-form of NAD(P)HX at the expense of ADP, which is converted to AMP. This allows the repair of both epimers of NAD(P)HX, a damaged form of NAD(P)H that is a result of enzymatic or heat-dependent hydration.</text>
</comment>
<evidence type="ECO:0000256" key="10">
    <source>
        <dbReference type="ARBA" id="ARBA00023027"/>
    </source>
</evidence>
<keyword evidence="9 18" id="KW-0630">Potassium</keyword>
<evidence type="ECO:0000256" key="11">
    <source>
        <dbReference type="ARBA" id="ARBA00023235"/>
    </source>
</evidence>
<dbReference type="NCBIfam" id="TIGR00197">
    <property type="entry name" value="yjeF_nterm"/>
    <property type="match status" value="1"/>
</dbReference>
<keyword evidence="7 17" id="KW-0067">ATP-binding</keyword>
<comment type="catalytic activity">
    <reaction evidence="15 17 19">
        <text>(6S)-NADHX + ADP = AMP + phosphate + NADH + H(+)</text>
        <dbReference type="Rhea" id="RHEA:32223"/>
        <dbReference type="ChEBI" id="CHEBI:15378"/>
        <dbReference type="ChEBI" id="CHEBI:43474"/>
        <dbReference type="ChEBI" id="CHEBI:57945"/>
        <dbReference type="ChEBI" id="CHEBI:64074"/>
        <dbReference type="ChEBI" id="CHEBI:456215"/>
        <dbReference type="ChEBI" id="CHEBI:456216"/>
        <dbReference type="EC" id="4.2.1.136"/>
    </reaction>
</comment>
<dbReference type="PANTHER" id="PTHR12592">
    <property type="entry name" value="ATP-DEPENDENT (S)-NAD(P)H-HYDRATE DEHYDRATASE FAMILY MEMBER"/>
    <property type="match status" value="1"/>
</dbReference>
<feature type="binding site" evidence="18">
    <location>
        <begin position="68"/>
        <end position="72"/>
    </location>
    <ligand>
        <name>(6S)-NADPHX</name>
        <dbReference type="ChEBI" id="CHEBI:64076"/>
    </ligand>
</feature>
<feature type="binding site" evidence="17">
    <location>
        <position position="382"/>
    </location>
    <ligand>
        <name>(6S)-NADPHX</name>
        <dbReference type="ChEBI" id="CHEBI:64076"/>
    </ligand>
</feature>
<keyword evidence="12 17" id="KW-0456">Lyase</keyword>
<evidence type="ECO:0000256" key="3">
    <source>
        <dbReference type="ARBA" id="ARBA00006001"/>
    </source>
</evidence>
<keyword evidence="13" id="KW-0511">Multifunctional enzyme</keyword>
<keyword evidence="11 18" id="KW-0413">Isomerase</keyword>
<evidence type="ECO:0000256" key="17">
    <source>
        <dbReference type="HAMAP-Rule" id="MF_01965"/>
    </source>
</evidence>
<comment type="similarity">
    <text evidence="17">Belongs to the NnrD/CARKD family.</text>
</comment>
<dbReference type="NCBIfam" id="TIGR00196">
    <property type="entry name" value="yjeF_cterm"/>
    <property type="match status" value="1"/>
</dbReference>
<sequence>MTQQQLLNPLARKLFLAEQVRRLDKTAIEECNIPGRVLMKRAGRECFEFLLAQWPNPEKMTVFCGGGNNGGDGYVIAALAAQSNIPVQVLSLVDPMTLKGDAALAFQYALQENVEVLPFSSNVAAPEQGVIVDALLGTGLSGVVKPEYRQAIELINSSNLPVMSVDIPSGICTDTGAVLGCAVKAQATATFIGMKFGLTTGRAVDYVGELRFFDLQVPAEIHERLTPFADCLYLDELLSQVSDRAAGSHKGDFGHLLVIGGAEGMGGAALMAAEASVRLGAGRVSAATQGANSIAFLTRVPEVMARSVSDVHEIAPLLEQATAIAIGPGLGQTPWSEQMFQAAVNANKPLIIDADGLNLLARDSYAQMLRSHQSADCILTPHSGEAARLLGVSTADIQNNRHQAAQQLASKYCANVVLKGAGTLVITGFENDQTVSVCRYGNPGMASGGMGDVLTGVIASLIAQGFEVDLAVKLGVSLHSVAADQLANQYGERGLLATDLIPVIRALLNNVDDSFHD</sequence>
<feature type="binding site" evidence="18">
    <location>
        <position position="133"/>
    </location>
    <ligand>
        <name>K(+)</name>
        <dbReference type="ChEBI" id="CHEBI:29103"/>
    </ligand>
</feature>
<comment type="function">
    <text evidence="17">Catalyzes the dehydration of the S-form of NAD(P)HX at the expense of ADP, which is converted to AMP. Together with NAD(P)HX epimerase, which catalyzes the epimerization of the S- and R-forms, the enzyme allows the repair of both epimers of NAD(P)HX, a damaged form of NAD(P)H that is a result of enzymatic or heat-dependent hydration.</text>
</comment>
<dbReference type="PROSITE" id="PS01050">
    <property type="entry name" value="YJEF_C_2"/>
    <property type="match status" value="1"/>
</dbReference>
<evidence type="ECO:0000256" key="8">
    <source>
        <dbReference type="ARBA" id="ARBA00022857"/>
    </source>
</evidence>
<keyword evidence="5 18" id="KW-0479">Metal-binding</keyword>
<evidence type="ECO:0000256" key="16">
    <source>
        <dbReference type="ARBA" id="ARBA00049209"/>
    </source>
</evidence>
<feature type="binding site" evidence="17">
    <location>
        <position position="329"/>
    </location>
    <ligand>
        <name>(6S)-NADPHX</name>
        <dbReference type="ChEBI" id="CHEBI:64076"/>
    </ligand>
</feature>
<feature type="binding site" evidence="18">
    <location>
        <position position="166"/>
    </location>
    <ligand>
        <name>(6S)-NADPHX</name>
        <dbReference type="ChEBI" id="CHEBI:64076"/>
    </ligand>
</feature>
<dbReference type="InterPro" id="IPR004443">
    <property type="entry name" value="YjeF_N_dom"/>
</dbReference>
<feature type="binding site" evidence="18">
    <location>
        <position position="169"/>
    </location>
    <ligand>
        <name>K(+)</name>
        <dbReference type="ChEBI" id="CHEBI:29103"/>
    </ligand>
</feature>
<dbReference type="InterPro" id="IPR000631">
    <property type="entry name" value="CARKD"/>
</dbReference>
<evidence type="ECO:0000256" key="1">
    <source>
        <dbReference type="ARBA" id="ARBA00000013"/>
    </source>
</evidence>
<feature type="binding site" evidence="17">
    <location>
        <begin position="419"/>
        <end position="423"/>
    </location>
    <ligand>
        <name>AMP</name>
        <dbReference type="ChEBI" id="CHEBI:456215"/>
    </ligand>
</feature>
<dbReference type="PIRSF" id="PIRSF017184">
    <property type="entry name" value="Nnr"/>
    <property type="match status" value="1"/>
</dbReference>
<evidence type="ECO:0000256" key="7">
    <source>
        <dbReference type="ARBA" id="ARBA00022840"/>
    </source>
</evidence>
<evidence type="ECO:0000256" key="18">
    <source>
        <dbReference type="HAMAP-Rule" id="MF_01966"/>
    </source>
</evidence>
<evidence type="ECO:0000256" key="15">
    <source>
        <dbReference type="ARBA" id="ARBA00048238"/>
    </source>
</evidence>
<evidence type="ECO:0000256" key="19">
    <source>
        <dbReference type="PIRNR" id="PIRNR017184"/>
    </source>
</evidence>
<comment type="similarity">
    <text evidence="3 19">In the N-terminal section; belongs to the NnrE/AIBP family.</text>
</comment>
<dbReference type="InterPro" id="IPR030677">
    <property type="entry name" value="Nnr"/>
</dbReference>
<comment type="catalytic activity">
    <reaction evidence="1 18 19">
        <text>(6R)-NADHX = (6S)-NADHX</text>
        <dbReference type="Rhea" id="RHEA:32215"/>
        <dbReference type="ChEBI" id="CHEBI:64074"/>
        <dbReference type="ChEBI" id="CHEBI:64075"/>
        <dbReference type="EC" id="5.1.99.6"/>
    </reaction>
</comment>
<comment type="catalytic activity">
    <reaction evidence="2 18 19">
        <text>(6R)-NADPHX = (6S)-NADPHX</text>
        <dbReference type="Rhea" id="RHEA:32227"/>
        <dbReference type="ChEBI" id="CHEBI:64076"/>
        <dbReference type="ChEBI" id="CHEBI:64077"/>
        <dbReference type="EC" id="5.1.99.6"/>
    </reaction>
</comment>
<dbReference type="Pfam" id="PF01256">
    <property type="entry name" value="Carb_kinase"/>
    <property type="match status" value="1"/>
</dbReference>
<dbReference type="InterPro" id="IPR017953">
    <property type="entry name" value="Carbohydrate_kinase_pred_CS"/>
</dbReference>
<accession>A0ABQ0A5D1</accession>
<evidence type="ECO:0000256" key="14">
    <source>
        <dbReference type="ARBA" id="ARBA00025153"/>
    </source>
</evidence>
<dbReference type="Gene3D" id="3.40.1190.20">
    <property type="match status" value="1"/>
</dbReference>
<evidence type="ECO:0000256" key="4">
    <source>
        <dbReference type="ARBA" id="ARBA00009524"/>
    </source>
</evidence>
<dbReference type="SUPFAM" id="SSF64153">
    <property type="entry name" value="YjeF N-terminal domain-like"/>
    <property type="match status" value="1"/>
</dbReference>
<evidence type="ECO:0000256" key="6">
    <source>
        <dbReference type="ARBA" id="ARBA00022741"/>
    </source>
</evidence>
<feature type="domain" description="YjeF C-terminal" evidence="20">
    <location>
        <begin position="233"/>
        <end position="511"/>
    </location>
</feature>
<dbReference type="CDD" id="cd01171">
    <property type="entry name" value="YXKO-related"/>
    <property type="match status" value="1"/>
</dbReference>
<protein>
    <recommendedName>
        <fullName evidence="19">Bifunctional NAD(P)H-hydrate repair enzyme</fullName>
    </recommendedName>
    <alternativeName>
        <fullName evidence="19">Nicotinamide nucleotide repair protein</fullName>
    </alternativeName>
    <domain>
        <recommendedName>
            <fullName evidence="19">ADP-dependent (S)-NAD(P)H-hydrate dehydratase</fullName>
            <ecNumber evidence="19">4.2.1.136</ecNumber>
        </recommendedName>
        <alternativeName>
            <fullName evidence="19">ADP-dependent NAD(P)HX dehydratase</fullName>
        </alternativeName>
    </domain>
    <domain>
        <recommendedName>
            <fullName evidence="19">NAD(P)H-hydrate epimerase</fullName>
            <ecNumber evidence="19">5.1.99.6</ecNumber>
        </recommendedName>
    </domain>
</protein>
<comment type="similarity">
    <text evidence="18">Belongs to the NnrE/AIBP family.</text>
</comment>
<dbReference type="HAMAP" id="MF_01965">
    <property type="entry name" value="NADHX_dehydratase"/>
    <property type="match status" value="1"/>
</dbReference>
<comment type="similarity">
    <text evidence="4 19">In the C-terminal section; belongs to the NnrD/CARKD family.</text>
</comment>
<dbReference type="RefSeq" id="WP_353301678.1">
    <property type="nucleotide sequence ID" value="NZ_BAABWN010000002.1"/>
</dbReference>
<dbReference type="HAMAP" id="MF_01966">
    <property type="entry name" value="NADHX_epimerase"/>
    <property type="match status" value="1"/>
</dbReference>
<comment type="caution">
    <text evidence="22">The sequence shown here is derived from an EMBL/GenBank/DDBJ whole genome shotgun (WGS) entry which is preliminary data.</text>
</comment>
<evidence type="ECO:0000256" key="13">
    <source>
        <dbReference type="ARBA" id="ARBA00023268"/>
    </source>
</evidence>
<comment type="cofactor">
    <cofactor evidence="17">
        <name>Mg(2+)</name>
        <dbReference type="ChEBI" id="CHEBI:18420"/>
    </cofactor>
</comment>
<dbReference type="Gene3D" id="3.40.50.10260">
    <property type="entry name" value="YjeF N-terminal domain"/>
    <property type="match status" value="1"/>
</dbReference>
<evidence type="ECO:0000259" key="21">
    <source>
        <dbReference type="PROSITE" id="PS51385"/>
    </source>
</evidence>
<feature type="binding site" evidence="18">
    <location>
        <begin position="137"/>
        <end position="143"/>
    </location>
    <ligand>
        <name>(6S)-NADPHX</name>
        <dbReference type="ChEBI" id="CHEBI:64076"/>
    </ligand>
</feature>
<reference evidence="22 23" key="1">
    <citation type="submission" date="2024-04" db="EMBL/GenBank/DDBJ databases">
        <title>Draft genome sequence of Sessilibacter corallicola NBRC 116591.</title>
        <authorList>
            <person name="Miyakawa T."/>
            <person name="Kusuya Y."/>
            <person name="Miura T."/>
        </authorList>
    </citation>
    <scope>NUCLEOTIDE SEQUENCE [LARGE SCALE GENOMIC DNA]</scope>
    <source>
        <strain evidence="22 23">KU-00831-HH</strain>
    </source>
</reference>
<dbReference type="InterPro" id="IPR036652">
    <property type="entry name" value="YjeF_N_dom_sf"/>
</dbReference>
<keyword evidence="23" id="KW-1185">Reference proteome</keyword>
<comment type="function">
    <text evidence="18">Catalyzes the epimerization of the S- and R-forms of NAD(P)HX, a damaged form of NAD(P)H that is a result of enzymatic or heat-dependent hydration. This is a prerequisite for the S-specific NAD(P)H-hydrate dehydratase to allow the repair of both epimers of NAD(P)HX.</text>
</comment>
<feature type="binding site" evidence="18">
    <location>
        <position position="69"/>
    </location>
    <ligand>
        <name>K(+)</name>
        <dbReference type="ChEBI" id="CHEBI:29103"/>
    </ligand>
</feature>
<feature type="binding site" evidence="18">
    <location>
        <position position="148"/>
    </location>
    <ligand>
        <name>(6S)-NADPHX</name>
        <dbReference type="ChEBI" id="CHEBI:64076"/>
    </ligand>
</feature>
<comment type="catalytic activity">
    <reaction evidence="16 17 19">
        <text>(6S)-NADPHX + ADP = AMP + phosphate + NADPH + H(+)</text>
        <dbReference type="Rhea" id="RHEA:32235"/>
        <dbReference type="ChEBI" id="CHEBI:15378"/>
        <dbReference type="ChEBI" id="CHEBI:43474"/>
        <dbReference type="ChEBI" id="CHEBI:57783"/>
        <dbReference type="ChEBI" id="CHEBI:64076"/>
        <dbReference type="ChEBI" id="CHEBI:456215"/>
        <dbReference type="ChEBI" id="CHEBI:456216"/>
        <dbReference type="EC" id="4.2.1.136"/>
    </reaction>
</comment>
<keyword evidence="8 17" id="KW-0521">NADP</keyword>
<dbReference type="PROSITE" id="PS51383">
    <property type="entry name" value="YJEF_C_3"/>
    <property type="match status" value="1"/>
</dbReference>
<evidence type="ECO:0000256" key="12">
    <source>
        <dbReference type="ARBA" id="ARBA00023239"/>
    </source>
</evidence>
<keyword evidence="10 17" id="KW-0520">NAD</keyword>
<gene>
    <name evidence="17" type="primary">nnrD</name>
    <name evidence="18" type="synonym">nnrE</name>
    <name evidence="22" type="ORF">NBRC116591_06640</name>
</gene>
<proteinExistence type="inferred from homology"/>
<dbReference type="InterPro" id="IPR029056">
    <property type="entry name" value="Ribokinase-like"/>
</dbReference>
<dbReference type="SUPFAM" id="SSF53613">
    <property type="entry name" value="Ribokinase-like"/>
    <property type="match status" value="1"/>
</dbReference>
<dbReference type="Proteomes" id="UP001465153">
    <property type="component" value="Unassembled WGS sequence"/>
</dbReference>
<feature type="binding site" evidence="17">
    <location>
        <position position="451"/>
    </location>
    <ligand>
        <name>AMP</name>
        <dbReference type="ChEBI" id="CHEBI:456215"/>
    </ligand>
</feature>
<dbReference type="EC" id="4.2.1.136" evidence="19"/>
<evidence type="ECO:0000256" key="5">
    <source>
        <dbReference type="ARBA" id="ARBA00022723"/>
    </source>
</evidence>